<feature type="region of interest" description="Disordered" evidence="1">
    <location>
        <begin position="387"/>
        <end position="413"/>
    </location>
</feature>
<evidence type="ECO:0000313" key="3">
    <source>
        <dbReference type="Proteomes" id="UP001283361"/>
    </source>
</evidence>
<gene>
    <name evidence="2" type="ORF">RRG08_034615</name>
</gene>
<dbReference type="EMBL" id="JAWDGP010000724">
    <property type="protein sequence ID" value="KAK3798055.1"/>
    <property type="molecule type" value="Genomic_DNA"/>
</dbReference>
<dbReference type="Proteomes" id="UP001283361">
    <property type="component" value="Unassembled WGS sequence"/>
</dbReference>
<feature type="region of interest" description="Disordered" evidence="1">
    <location>
        <begin position="236"/>
        <end position="348"/>
    </location>
</feature>
<name>A0AAE1B2M1_9GAST</name>
<organism evidence="2 3">
    <name type="scientific">Elysia crispata</name>
    <name type="common">lettuce slug</name>
    <dbReference type="NCBI Taxonomy" id="231223"/>
    <lineage>
        <taxon>Eukaryota</taxon>
        <taxon>Metazoa</taxon>
        <taxon>Spiralia</taxon>
        <taxon>Lophotrochozoa</taxon>
        <taxon>Mollusca</taxon>
        <taxon>Gastropoda</taxon>
        <taxon>Heterobranchia</taxon>
        <taxon>Euthyneura</taxon>
        <taxon>Panpulmonata</taxon>
        <taxon>Sacoglossa</taxon>
        <taxon>Placobranchoidea</taxon>
        <taxon>Plakobranchidae</taxon>
        <taxon>Elysia</taxon>
    </lineage>
</organism>
<feature type="compositionally biased region" description="Basic and acidic residues" evidence="1">
    <location>
        <begin position="242"/>
        <end position="276"/>
    </location>
</feature>
<dbReference type="AlphaFoldDB" id="A0AAE1B2M1"/>
<feature type="compositionally biased region" description="Pro residues" evidence="1">
    <location>
        <begin position="86"/>
        <end position="97"/>
    </location>
</feature>
<feature type="compositionally biased region" description="Basic and acidic residues" evidence="1">
    <location>
        <begin position="304"/>
        <end position="313"/>
    </location>
</feature>
<accession>A0AAE1B2M1</accession>
<feature type="compositionally biased region" description="Basic residues" evidence="1">
    <location>
        <begin position="387"/>
        <end position="401"/>
    </location>
</feature>
<evidence type="ECO:0000313" key="2">
    <source>
        <dbReference type="EMBL" id="KAK3798055.1"/>
    </source>
</evidence>
<feature type="compositionally biased region" description="Polar residues" evidence="1">
    <location>
        <begin position="25"/>
        <end position="34"/>
    </location>
</feature>
<evidence type="ECO:0000256" key="1">
    <source>
        <dbReference type="SAM" id="MobiDB-lite"/>
    </source>
</evidence>
<protein>
    <submittedName>
        <fullName evidence="2">Uncharacterized protein</fullName>
    </submittedName>
</protein>
<feature type="compositionally biased region" description="Polar residues" evidence="1">
    <location>
        <begin position="294"/>
        <end position="303"/>
    </location>
</feature>
<comment type="caution">
    <text evidence="2">The sequence shown here is derived from an EMBL/GenBank/DDBJ whole genome shotgun (WGS) entry which is preliminary data.</text>
</comment>
<proteinExistence type="predicted"/>
<feature type="region of interest" description="Disordered" evidence="1">
    <location>
        <begin position="18"/>
        <end position="99"/>
    </location>
</feature>
<feature type="compositionally biased region" description="Basic residues" evidence="1">
    <location>
        <begin position="59"/>
        <end position="69"/>
    </location>
</feature>
<keyword evidence="3" id="KW-1185">Reference proteome</keyword>
<reference evidence="2" key="1">
    <citation type="journal article" date="2023" name="G3 (Bethesda)">
        <title>A reference genome for the long-term kleptoplast-retaining sea slug Elysia crispata morphotype clarki.</title>
        <authorList>
            <person name="Eastman K.E."/>
            <person name="Pendleton A.L."/>
            <person name="Shaikh M.A."/>
            <person name="Suttiyut T."/>
            <person name="Ogas R."/>
            <person name="Tomko P."/>
            <person name="Gavelis G."/>
            <person name="Widhalm J.R."/>
            <person name="Wisecaver J.H."/>
        </authorList>
    </citation>
    <scope>NUCLEOTIDE SEQUENCE</scope>
    <source>
        <strain evidence="2">ECLA1</strain>
    </source>
</reference>
<feature type="compositionally biased region" description="Acidic residues" evidence="1">
    <location>
        <begin position="336"/>
        <end position="345"/>
    </location>
</feature>
<sequence length="413" mass="47091">MKILALYAVLFQHPLDFKERERESGTVSSNGRSQKSSRLKRNKVQSPNPQPKVPDTLKKTHTNRERKRALFPSKAVIEYPKLKLRQPPPPPPTPPTPDVTTIVVRGMDTLLISICKNPEKCVMKPEDIDSSYNPFQQIISITDNEDLDNEVEAEANKSHPRPKPLNCFKPTRWALLEEGPKIETQPEQPIKENVETVQPKSGKSSLLSFEIRGLRETVQSNPGSFDNLADAKQEFDAVADGTSRDSRTETLQETNMSKEPKEDKGSGTENKAKDTESVNAVSKAGESEMEGRNFLSSIYSITSTEKDNEKIQEATKYLSFSEMDPGYSDKSQFSEKEEEEDEEEENKQWPFLKFRIDKENRPAYVLISEQLKDAQRLMDMPVRKREKRLWKASSTHSRRSSARSNIDLDFAKQ</sequence>